<dbReference type="PANTHER" id="PTHR37946">
    <property type="entry name" value="SLL1969 PROTEIN"/>
    <property type="match status" value="1"/>
</dbReference>
<dbReference type="InterPro" id="IPR000073">
    <property type="entry name" value="AB_hydrolase_1"/>
</dbReference>
<dbReference type="Pfam" id="PF12697">
    <property type="entry name" value="Abhydrolase_6"/>
    <property type="match status" value="1"/>
</dbReference>
<dbReference type="PANTHER" id="PTHR37946:SF1">
    <property type="entry name" value="SLL1969 PROTEIN"/>
    <property type="match status" value="1"/>
</dbReference>
<dbReference type="Gene3D" id="3.40.50.1820">
    <property type="entry name" value="alpha/beta hydrolase"/>
    <property type="match status" value="1"/>
</dbReference>
<dbReference type="GO" id="GO:0016787">
    <property type="term" value="F:hydrolase activity"/>
    <property type="evidence" value="ECO:0007669"/>
    <property type="project" value="UniProtKB-KW"/>
</dbReference>
<evidence type="ECO:0000313" key="3">
    <source>
        <dbReference type="EMBL" id="QDU25990.1"/>
    </source>
</evidence>
<dbReference type="KEGG" id="aagg:ETAA8_10620"/>
<evidence type="ECO:0000256" key="1">
    <source>
        <dbReference type="SAM" id="SignalP"/>
    </source>
</evidence>
<proteinExistence type="predicted"/>
<evidence type="ECO:0000259" key="2">
    <source>
        <dbReference type="Pfam" id="PF12697"/>
    </source>
</evidence>
<organism evidence="3 4">
    <name type="scientific">Anatilimnocola aggregata</name>
    <dbReference type="NCBI Taxonomy" id="2528021"/>
    <lineage>
        <taxon>Bacteria</taxon>
        <taxon>Pseudomonadati</taxon>
        <taxon>Planctomycetota</taxon>
        <taxon>Planctomycetia</taxon>
        <taxon>Pirellulales</taxon>
        <taxon>Pirellulaceae</taxon>
        <taxon>Anatilimnocola</taxon>
    </lineage>
</organism>
<dbReference type="InterPro" id="IPR029058">
    <property type="entry name" value="AB_hydrolase_fold"/>
</dbReference>
<dbReference type="SUPFAM" id="SSF53474">
    <property type="entry name" value="alpha/beta-Hydrolases"/>
    <property type="match status" value="1"/>
</dbReference>
<name>A0A517Y6Z2_9BACT</name>
<dbReference type="AlphaFoldDB" id="A0A517Y6Z2"/>
<dbReference type="EMBL" id="CP036274">
    <property type="protein sequence ID" value="QDU25990.1"/>
    <property type="molecule type" value="Genomic_DNA"/>
</dbReference>
<feature type="signal peptide" evidence="1">
    <location>
        <begin position="1"/>
        <end position="23"/>
    </location>
</feature>
<protein>
    <submittedName>
        <fullName evidence="3">Alpha/beta hydrolase family protein</fullName>
    </submittedName>
</protein>
<feature type="domain" description="AB hydrolase-1" evidence="2">
    <location>
        <begin position="360"/>
        <end position="448"/>
    </location>
</feature>
<evidence type="ECO:0000313" key="4">
    <source>
        <dbReference type="Proteomes" id="UP000315017"/>
    </source>
</evidence>
<keyword evidence="1" id="KW-0732">Signal</keyword>
<sequence length="680" mass="76204" precursor="true">MSTATQRLSASLSWLPCAITVMAALCALGNSGCARQRYVTVREAPRNPLAAPLKLLARSGPKPTKRTEQLLRRYNLLDQVEDDPLIALVSFQKELAREPTGDKIYAYAELAYLEGKELELQNKPKEALDVHGAAVAHAYWYLFDPGLDHFRNPYDPQFRRACDLYNGALESALRIVSKNRQLKPGTKHVIKTGKKEYHLEIEIRGPWRQEDLSALEFVSTYEISSGLTNHHHSYGLGVPLIAVRTRHTGETPAEKYYPPGLSFAVTAFMRVEENHDANRDANVHRCVLELYDPLLANSIKVCNHDVPLESDISTPLAFFLDDPQFQETDTSTLGLLNPGTAKGIKGLFMVEPYDPQRIPVVMVHGLWSSPTTWMEMFNDLRAFPEIRKRYQFWFFQYPTGQPFWTSAAQMRDALAQMRADLDPHGANPNLDQMILVGHSMGGLVSRMQTIESGDRFWNLLGNVPIEQIKASDDERSKLAKCFYFHPNPSVKRVITLGTPHHGSNFADDYTRYFGRTFITLPEMMVELSNKLIRDNPDSFRNTDLLTRTTSIDSLAPDCQIFAALNGAERGPHTSYHNVIGVVPSNTFIGRFSEEGDGVVGKSSATLQEVASEKVVPADHMSVHRYPLSILEVRRILLEHVQAQPEHQPEYNLPGVKPWIPAADQAGTIPSAALPTGPAPR</sequence>
<dbReference type="OrthoDB" id="869379at2"/>
<accession>A0A517Y6Z2</accession>
<reference evidence="3 4" key="1">
    <citation type="submission" date="2019-02" db="EMBL/GenBank/DDBJ databases">
        <title>Deep-cultivation of Planctomycetes and their phenomic and genomic characterization uncovers novel biology.</title>
        <authorList>
            <person name="Wiegand S."/>
            <person name="Jogler M."/>
            <person name="Boedeker C."/>
            <person name="Pinto D."/>
            <person name="Vollmers J."/>
            <person name="Rivas-Marin E."/>
            <person name="Kohn T."/>
            <person name="Peeters S.H."/>
            <person name="Heuer A."/>
            <person name="Rast P."/>
            <person name="Oberbeckmann S."/>
            <person name="Bunk B."/>
            <person name="Jeske O."/>
            <person name="Meyerdierks A."/>
            <person name="Storesund J.E."/>
            <person name="Kallscheuer N."/>
            <person name="Luecker S."/>
            <person name="Lage O.M."/>
            <person name="Pohl T."/>
            <person name="Merkel B.J."/>
            <person name="Hornburger P."/>
            <person name="Mueller R.-W."/>
            <person name="Bruemmer F."/>
            <person name="Labrenz M."/>
            <person name="Spormann A.M."/>
            <person name="Op den Camp H."/>
            <person name="Overmann J."/>
            <person name="Amann R."/>
            <person name="Jetten M.S.M."/>
            <person name="Mascher T."/>
            <person name="Medema M.H."/>
            <person name="Devos D.P."/>
            <person name="Kaster A.-K."/>
            <person name="Ovreas L."/>
            <person name="Rohde M."/>
            <person name="Galperin M.Y."/>
            <person name="Jogler C."/>
        </authorList>
    </citation>
    <scope>NUCLEOTIDE SEQUENCE [LARGE SCALE GENOMIC DNA]</scope>
    <source>
        <strain evidence="3 4">ETA_A8</strain>
    </source>
</reference>
<keyword evidence="4" id="KW-1185">Reference proteome</keyword>
<keyword evidence="3" id="KW-0378">Hydrolase</keyword>
<dbReference type="RefSeq" id="WP_145085832.1">
    <property type="nucleotide sequence ID" value="NZ_CP036274.1"/>
</dbReference>
<gene>
    <name evidence="3" type="ORF">ETAA8_10620</name>
</gene>
<feature type="chain" id="PRO_5021920467" evidence="1">
    <location>
        <begin position="24"/>
        <end position="680"/>
    </location>
</feature>
<dbReference type="Proteomes" id="UP000315017">
    <property type="component" value="Chromosome"/>
</dbReference>